<gene>
    <name evidence="2" type="ORF">BHF71_01605</name>
</gene>
<evidence type="ECO:0000256" key="1">
    <source>
        <dbReference type="SAM" id="SignalP"/>
    </source>
</evidence>
<dbReference type="SUPFAM" id="SSF54897">
    <property type="entry name" value="Protease propeptides/inhibitors"/>
    <property type="match status" value="1"/>
</dbReference>
<keyword evidence="1" id="KW-0732">Signal</keyword>
<organism evidence="2 3">
    <name type="scientific">Vulcanibacillus modesticaldus</name>
    <dbReference type="NCBI Taxonomy" id="337097"/>
    <lineage>
        <taxon>Bacteria</taxon>
        <taxon>Bacillati</taxon>
        <taxon>Bacillota</taxon>
        <taxon>Bacilli</taxon>
        <taxon>Bacillales</taxon>
        <taxon>Bacillaceae</taxon>
        <taxon>Vulcanibacillus</taxon>
    </lineage>
</organism>
<comment type="caution">
    <text evidence="2">The sequence shown here is derived from an EMBL/GenBank/DDBJ whole genome shotgun (WGS) entry which is preliminary data.</text>
</comment>
<protein>
    <recommendedName>
        <fullName evidence="4">Inhibitor I9 domain-containing protein</fullName>
    </recommendedName>
</protein>
<feature type="chain" id="PRO_5008912752" description="Inhibitor I9 domain-containing protein" evidence="1">
    <location>
        <begin position="17"/>
        <end position="84"/>
    </location>
</feature>
<sequence>MTSLLLILSLVTTSFAQEKSPPNSAGNTYFIAFKSKVNKNIIKNHGGEINRQYKHFPVIVAKLSEKAVTELTKNPNIAYIEKMP</sequence>
<dbReference type="Proteomes" id="UP000243739">
    <property type="component" value="Unassembled WGS sequence"/>
</dbReference>
<evidence type="ECO:0000313" key="2">
    <source>
        <dbReference type="EMBL" id="OEF99313.1"/>
    </source>
</evidence>
<reference evidence="2 3" key="1">
    <citation type="submission" date="2016-09" db="EMBL/GenBank/DDBJ databases">
        <title>Draft genome sequence for the type strain of Vulcanibacillus modesticaldus BR, a strictly anaerobic, moderately thermophilic, and nitrate-reducing bacterium from deep sea-hydrothermal vents of the Mid-Atlantic Ridge.</title>
        <authorList>
            <person name="Abin C.A."/>
            <person name="Hollibaugh J.T."/>
        </authorList>
    </citation>
    <scope>NUCLEOTIDE SEQUENCE [LARGE SCALE GENOMIC DNA]</scope>
    <source>
        <strain evidence="2 3">BR</strain>
    </source>
</reference>
<feature type="signal peptide" evidence="1">
    <location>
        <begin position="1"/>
        <end position="16"/>
    </location>
</feature>
<dbReference type="AlphaFoldDB" id="A0A1D2YUG7"/>
<accession>A0A1D2YUG7</accession>
<proteinExistence type="predicted"/>
<dbReference type="OrthoDB" id="9798386at2"/>
<dbReference type="InterPro" id="IPR037045">
    <property type="entry name" value="S8pro/Inhibitor_I9_sf"/>
</dbReference>
<dbReference type="EMBL" id="MIJF01000024">
    <property type="protein sequence ID" value="OEF99313.1"/>
    <property type="molecule type" value="Genomic_DNA"/>
</dbReference>
<evidence type="ECO:0000313" key="3">
    <source>
        <dbReference type="Proteomes" id="UP000243739"/>
    </source>
</evidence>
<dbReference type="STRING" id="337097.BHF71_01605"/>
<name>A0A1D2YUG7_9BACI</name>
<keyword evidence="3" id="KW-1185">Reference proteome</keyword>
<dbReference type="RefSeq" id="WP_069656706.1">
    <property type="nucleotide sequence ID" value="NZ_MIJF01000024.1"/>
</dbReference>
<evidence type="ECO:0008006" key="4">
    <source>
        <dbReference type="Google" id="ProtNLM"/>
    </source>
</evidence>
<dbReference type="Gene3D" id="3.30.70.80">
    <property type="entry name" value="Peptidase S8 propeptide/proteinase inhibitor I9"/>
    <property type="match status" value="1"/>
</dbReference>